<name>A0AAW6K5U0_MEDGN</name>
<dbReference type="PANTHER" id="PTHR44846:SF1">
    <property type="entry name" value="MANNOSYL-D-GLYCERATE TRANSPORT_METABOLISM SYSTEM REPRESSOR MNGR-RELATED"/>
    <property type="match status" value="1"/>
</dbReference>
<organism evidence="5 6">
    <name type="scientific">Mediterraneibacter gnavus</name>
    <name type="common">Ruminococcus gnavus</name>
    <dbReference type="NCBI Taxonomy" id="33038"/>
    <lineage>
        <taxon>Bacteria</taxon>
        <taxon>Bacillati</taxon>
        <taxon>Bacillota</taxon>
        <taxon>Clostridia</taxon>
        <taxon>Lachnospirales</taxon>
        <taxon>Lachnospiraceae</taxon>
        <taxon>Mediterraneibacter</taxon>
    </lineage>
</organism>
<dbReference type="InterPro" id="IPR050679">
    <property type="entry name" value="Bact_HTH_transcr_reg"/>
</dbReference>
<evidence type="ECO:0000313" key="5">
    <source>
        <dbReference type="EMBL" id="MDE1204555.1"/>
    </source>
</evidence>
<dbReference type="SMART" id="SM00866">
    <property type="entry name" value="UTRA"/>
    <property type="match status" value="1"/>
</dbReference>
<dbReference type="FunFam" id="1.10.10.10:FF:000079">
    <property type="entry name" value="GntR family transcriptional regulator"/>
    <property type="match status" value="1"/>
</dbReference>
<evidence type="ECO:0000256" key="2">
    <source>
        <dbReference type="ARBA" id="ARBA00023125"/>
    </source>
</evidence>
<dbReference type="Proteomes" id="UP001149331">
    <property type="component" value="Unassembled WGS sequence"/>
</dbReference>
<reference evidence="5" key="1">
    <citation type="submission" date="2022-12" db="EMBL/GenBank/DDBJ databases">
        <title>Genome of R. gnavus strain RSHDN_120.</title>
        <authorList>
            <person name="Abdugheni R."/>
        </authorList>
    </citation>
    <scope>NUCLEOTIDE SEQUENCE</scope>
    <source>
        <strain evidence="5">RSHDN_120</strain>
    </source>
</reference>
<dbReference type="InterPro" id="IPR028978">
    <property type="entry name" value="Chorismate_lyase_/UTRA_dom_sf"/>
</dbReference>
<proteinExistence type="predicted"/>
<protein>
    <submittedName>
        <fullName evidence="5">GntR family transcriptional regulator</fullName>
    </submittedName>
</protein>
<keyword evidence="3" id="KW-0804">Transcription</keyword>
<dbReference type="GO" id="GO:0003677">
    <property type="term" value="F:DNA binding"/>
    <property type="evidence" value="ECO:0007669"/>
    <property type="project" value="UniProtKB-KW"/>
</dbReference>
<dbReference type="InterPro" id="IPR036390">
    <property type="entry name" value="WH_DNA-bd_sf"/>
</dbReference>
<dbReference type="PRINTS" id="PR00035">
    <property type="entry name" value="HTHGNTR"/>
</dbReference>
<dbReference type="AlphaFoldDB" id="A0AAW6K5U0"/>
<dbReference type="GO" id="GO:0045892">
    <property type="term" value="P:negative regulation of DNA-templated transcription"/>
    <property type="evidence" value="ECO:0007669"/>
    <property type="project" value="TreeGrafter"/>
</dbReference>
<accession>A0AAW6K5U0</accession>
<dbReference type="SMART" id="SM00345">
    <property type="entry name" value="HTH_GNTR"/>
    <property type="match status" value="1"/>
</dbReference>
<dbReference type="InterPro" id="IPR000524">
    <property type="entry name" value="Tscrpt_reg_HTH_GntR"/>
</dbReference>
<evidence type="ECO:0000256" key="1">
    <source>
        <dbReference type="ARBA" id="ARBA00023015"/>
    </source>
</evidence>
<dbReference type="PROSITE" id="PS50949">
    <property type="entry name" value="HTH_GNTR"/>
    <property type="match status" value="1"/>
</dbReference>
<dbReference type="EMBL" id="JAPZEG010000017">
    <property type="protein sequence ID" value="MDE1204555.1"/>
    <property type="molecule type" value="Genomic_DNA"/>
</dbReference>
<gene>
    <name evidence="5" type="ORF">O4N78_13450</name>
</gene>
<dbReference type="PANTHER" id="PTHR44846">
    <property type="entry name" value="MANNOSYL-D-GLYCERATE TRANSPORT/METABOLISM SYSTEM REPRESSOR MNGR-RELATED"/>
    <property type="match status" value="1"/>
</dbReference>
<evidence type="ECO:0000256" key="3">
    <source>
        <dbReference type="ARBA" id="ARBA00023163"/>
    </source>
</evidence>
<dbReference type="GO" id="GO:0003700">
    <property type="term" value="F:DNA-binding transcription factor activity"/>
    <property type="evidence" value="ECO:0007669"/>
    <property type="project" value="InterPro"/>
</dbReference>
<dbReference type="Gene3D" id="3.40.1410.10">
    <property type="entry name" value="Chorismate lyase-like"/>
    <property type="match status" value="1"/>
</dbReference>
<feature type="domain" description="HTH gntR-type" evidence="4">
    <location>
        <begin position="25"/>
        <end position="93"/>
    </location>
</feature>
<dbReference type="InterPro" id="IPR011663">
    <property type="entry name" value="UTRA"/>
</dbReference>
<dbReference type="RefSeq" id="WP_272584063.1">
    <property type="nucleotide sequence ID" value="NZ_JAPZEG010000017.1"/>
</dbReference>
<dbReference type="Gene3D" id="1.10.10.10">
    <property type="entry name" value="Winged helix-like DNA-binding domain superfamily/Winged helix DNA-binding domain"/>
    <property type="match status" value="1"/>
</dbReference>
<keyword evidence="1" id="KW-0805">Transcription regulation</keyword>
<sequence>MSFFYAKSRTCSFIVYEDEKLSYRTPIYLQLREIIRNRIEEGEYLPGTAIPSENKLAETYGINRLTVRNAVDTLVNEGVLQRVQGKGVFVVGDKYEENLEEHGGFVSIMSSGSKRVSVKEQSKVYRPAGNKFANYFNIEPEDLIFCVRHFITLDGEPLSIEDIYVPKEVLPELEVVNSSVFTIKDIFAFYGIELSSMQQTMEIIEGTAKLRKLLGAPEGVAIIMLGCDYWDSNGRAIAYSRSFIRSDRSSFTIRLHD</sequence>
<keyword evidence="2" id="KW-0238">DNA-binding</keyword>
<dbReference type="CDD" id="cd07377">
    <property type="entry name" value="WHTH_GntR"/>
    <property type="match status" value="1"/>
</dbReference>
<dbReference type="SUPFAM" id="SSF46785">
    <property type="entry name" value="Winged helix' DNA-binding domain"/>
    <property type="match status" value="1"/>
</dbReference>
<evidence type="ECO:0000259" key="4">
    <source>
        <dbReference type="PROSITE" id="PS50949"/>
    </source>
</evidence>
<evidence type="ECO:0000313" key="6">
    <source>
        <dbReference type="Proteomes" id="UP001149331"/>
    </source>
</evidence>
<dbReference type="Pfam" id="PF07702">
    <property type="entry name" value="UTRA"/>
    <property type="match status" value="1"/>
</dbReference>
<comment type="caution">
    <text evidence="5">The sequence shown here is derived from an EMBL/GenBank/DDBJ whole genome shotgun (WGS) entry which is preliminary data.</text>
</comment>
<dbReference type="SUPFAM" id="SSF64288">
    <property type="entry name" value="Chorismate lyase-like"/>
    <property type="match status" value="1"/>
</dbReference>
<dbReference type="Pfam" id="PF00392">
    <property type="entry name" value="GntR"/>
    <property type="match status" value="1"/>
</dbReference>
<dbReference type="InterPro" id="IPR036388">
    <property type="entry name" value="WH-like_DNA-bd_sf"/>
</dbReference>